<dbReference type="Proteomes" id="UP000618591">
    <property type="component" value="Unassembled WGS sequence"/>
</dbReference>
<keyword evidence="3" id="KW-1185">Reference proteome</keyword>
<feature type="transmembrane region" description="Helical" evidence="1">
    <location>
        <begin position="82"/>
        <end position="105"/>
    </location>
</feature>
<protein>
    <submittedName>
        <fullName evidence="2">Uncharacterized protein</fullName>
    </submittedName>
</protein>
<evidence type="ECO:0000313" key="3">
    <source>
        <dbReference type="Proteomes" id="UP000618591"/>
    </source>
</evidence>
<evidence type="ECO:0000313" key="2">
    <source>
        <dbReference type="EMBL" id="GGA43784.1"/>
    </source>
</evidence>
<organism evidence="2 3">
    <name type="scientific">Sphingomonas psychrolutea</name>
    <dbReference type="NCBI Taxonomy" id="1259676"/>
    <lineage>
        <taxon>Bacteria</taxon>
        <taxon>Pseudomonadati</taxon>
        <taxon>Pseudomonadota</taxon>
        <taxon>Alphaproteobacteria</taxon>
        <taxon>Sphingomonadales</taxon>
        <taxon>Sphingomonadaceae</taxon>
        <taxon>Sphingomonas</taxon>
    </lineage>
</organism>
<dbReference type="EMBL" id="BMDW01000006">
    <property type="protein sequence ID" value="GGA43784.1"/>
    <property type="molecule type" value="Genomic_DNA"/>
</dbReference>
<proteinExistence type="predicted"/>
<name>A0ABQ1GH34_9SPHN</name>
<feature type="transmembrane region" description="Helical" evidence="1">
    <location>
        <begin position="12"/>
        <end position="36"/>
    </location>
</feature>
<reference evidence="3" key="1">
    <citation type="journal article" date="2019" name="Int. J. Syst. Evol. Microbiol.">
        <title>The Global Catalogue of Microorganisms (GCM) 10K type strain sequencing project: providing services to taxonomists for standard genome sequencing and annotation.</title>
        <authorList>
            <consortium name="The Broad Institute Genomics Platform"/>
            <consortium name="The Broad Institute Genome Sequencing Center for Infectious Disease"/>
            <person name="Wu L."/>
            <person name="Ma J."/>
        </authorList>
    </citation>
    <scope>NUCLEOTIDE SEQUENCE [LARGE SCALE GENOMIC DNA]</scope>
    <source>
        <strain evidence="3">CGMCC 1.10106</strain>
    </source>
</reference>
<keyword evidence="1" id="KW-0472">Membrane</keyword>
<feature type="transmembrane region" description="Helical" evidence="1">
    <location>
        <begin position="111"/>
        <end position="128"/>
    </location>
</feature>
<evidence type="ECO:0000256" key="1">
    <source>
        <dbReference type="SAM" id="Phobius"/>
    </source>
</evidence>
<gene>
    <name evidence="2" type="ORF">GCM10011395_12480</name>
</gene>
<feature type="transmembrane region" description="Helical" evidence="1">
    <location>
        <begin position="48"/>
        <end position="70"/>
    </location>
</feature>
<sequence length="143" mass="14935">MLDGGYGMKKVFGVVAGIFVAFLLVAASDGISSALFPLVDVDTADPSVLAAYIAAMPIAAKLIVATGWLIAPLAGAWLALRIADWVPGGWIVTVVFLAAGVMNQFALPHPLWMQVCAVGLPLLGGWAAERIHRKPYPGEPLLG</sequence>
<keyword evidence="1" id="KW-0812">Transmembrane</keyword>
<accession>A0ABQ1GH34</accession>
<comment type="caution">
    <text evidence="2">The sequence shown here is derived from an EMBL/GenBank/DDBJ whole genome shotgun (WGS) entry which is preliminary data.</text>
</comment>
<keyword evidence="1" id="KW-1133">Transmembrane helix</keyword>